<comment type="caution">
    <text evidence="1">The sequence shown here is derived from an EMBL/GenBank/DDBJ whole genome shotgun (WGS) entry which is preliminary data.</text>
</comment>
<name>A0ABR4D1Q6_9HELO</name>
<dbReference type="EMBL" id="JAZHXI010000001">
    <property type="protein sequence ID" value="KAL2076090.1"/>
    <property type="molecule type" value="Genomic_DNA"/>
</dbReference>
<proteinExistence type="predicted"/>
<gene>
    <name evidence="1" type="ORF">VTL71DRAFT_1033</name>
</gene>
<evidence type="ECO:0000313" key="1">
    <source>
        <dbReference type="EMBL" id="KAL2076090.1"/>
    </source>
</evidence>
<organism evidence="1 2">
    <name type="scientific">Oculimacula yallundae</name>
    <dbReference type="NCBI Taxonomy" id="86028"/>
    <lineage>
        <taxon>Eukaryota</taxon>
        <taxon>Fungi</taxon>
        <taxon>Dikarya</taxon>
        <taxon>Ascomycota</taxon>
        <taxon>Pezizomycotina</taxon>
        <taxon>Leotiomycetes</taxon>
        <taxon>Helotiales</taxon>
        <taxon>Ploettnerulaceae</taxon>
        <taxon>Oculimacula</taxon>
    </lineage>
</organism>
<keyword evidence="2" id="KW-1185">Reference proteome</keyword>
<accession>A0ABR4D1Q6</accession>
<evidence type="ECO:0000313" key="2">
    <source>
        <dbReference type="Proteomes" id="UP001595075"/>
    </source>
</evidence>
<protein>
    <submittedName>
        <fullName evidence="1">Uncharacterized protein</fullName>
    </submittedName>
</protein>
<reference evidence="1 2" key="1">
    <citation type="journal article" date="2024" name="Commun. Biol.">
        <title>Comparative genomic analysis of thermophilic fungi reveals convergent evolutionary adaptations and gene losses.</title>
        <authorList>
            <person name="Steindorff A.S."/>
            <person name="Aguilar-Pontes M.V."/>
            <person name="Robinson A.J."/>
            <person name="Andreopoulos B."/>
            <person name="LaButti K."/>
            <person name="Kuo A."/>
            <person name="Mondo S."/>
            <person name="Riley R."/>
            <person name="Otillar R."/>
            <person name="Haridas S."/>
            <person name="Lipzen A."/>
            <person name="Grimwood J."/>
            <person name="Schmutz J."/>
            <person name="Clum A."/>
            <person name="Reid I.D."/>
            <person name="Moisan M.C."/>
            <person name="Butler G."/>
            <person name="Nguyen T.T.M."/>
            <person name="Dewar K."/>
            <person name="Conant G."/>
            <person name="Drula E."/>
            <person name="Henrissat B."/>
            <person name="Hansel C."/>
            <person name="Singer S."/>
            <person name="Hutchinson M.I."/>
            <person name="de Vries R.P."/>
            <person name="Natvig D.O."/>
            <person name="Powell A.J."/>
            <person name="Tsang A."/>
            <person name="Grigoriev I.V."/>
        </authorList>
    </citation>
    <scope>NUCLEOTIDE SEQUENCE [LARGE SCALE GENOMIC DNA]</scope>
    <source>
        <strain evidence="1 2">CBS 494.80</strain>
    </source>
</reference>
<sequence>MLPIVALYPTLAVLFRNFFQQTEQSRLIFQTFPKCKYNKKILQRHERKFSLSVKQVLGMDNRKKKSKLYVVCE</sequence>
<dbReference type="Proteomes" id="UP001595075">
    <property type="component" value="Unassembled WGS sequence"/>
</dbReference>